<evidence type="ECO:0000313" key="5">
    <source>
        <dbReference type="Proteomes" id="UP000193431"/>
    </source>
</evidence>
<evidence type="ECO:0000256" key="2">
    <source>
        <dbReference type="ARBA" id="ARBA00011245"/>
    </source>
</evidence>
<evidence type="ECO:0000256" key="1">
    <source>
        <dbReference type="ARBA" id="ARBA00001913"/>
    </source>
</evidence>
<sequence length="304" mass="34421">MFKIKYNITKGLNEVVLYNDERATYLVLDLNHGGRTKSLIVQGVEIISDIKNPVYPISFAGAVLFPFVNRLQRGRYTHDGTLYQLSCNEKTGENAIHGLLADKTFKLIEQYRDESQARVTITHHSAGRMEGYPFPFDLNLVYSLDSDGVKLHVQISNRGKQSMPFTLGWHPYFALPAPDSSSLTINGLNTYKTDYKGIVVGSKDFKNNSAINLKDAELDDAFKVDAKMVQLKTSRYSLHMRSSETENYMQVYLPKNSKHIAIEPMTGVSNSFNNKIGLQFIEPGSNYSLQWDLRIYDVTPESNL</sequence>
<dbReference type="InterPro" id="IPR008183">
    <property type="entry name" value="Aldose_1/G6P_1-epimerase"/>
</dbReference>
<dbReference type="PANTHER" id="PTHR10091:SF0">
    <property type="entry name" value="GALACTOSE MUTAROTASE"/>
    <property type="match status" value="1"/>
</dbReference>
<accession>A0A1W6MI30</accession>
<dbReference type="InterPro" id="IPR014718">
    <property type="entry name" value="GH-type_carb-bd"/>
</dbReference>
<evidence type="ECO:0000256" key="3">
    <source>
        <dbReference type="ARBA" id="ARBA00022837"/>
    </source>
</evidence>
<dbReference type="STRING" id="331648.BST97_04245"/>
<evidence type="ECO:0000313" key="4">
    <source>
        <dbReference type="EMBL" id="ARN77253.1"/>
    </source>
</evidence>
<dbReference type="AlphaFoldDB" id="A0A1W6MI30"/>
<dbReference type="SUPFAM" id="SSF74650">
    <property type="entry name" value="Galactose mutarotase-like"/>
    <property type="match status" value="1"/>
</dbReference>
<keyword evidence="3" id="KW-0106">Calcium</keyword>
<name>A0A1W6MI30_9FLAO</name>
<keyword evidence="5" id="KW-1185">Reference proteome</keyword>
<dbReference type="CDD" id="cd01081">
    <property type="entry name" value="Aldose_epim"/>
    <property type="match status" value="1"/>
</dbReference>
<dbReference type="GO" id="GO:0033499">
    <property type="term" value="P:galactose catabolic process via UDP-galactose, Leloir pathway"/>
    <property type="evidence" value="ECO:0007669"/>
    <property type="project" value="TreeGrafter"/>
</dbReference>
<comment type="cofactor">
    <cofactor evidence="1">
        <name>Ca(2+)</name>
        <dbReference type="ChEBI" id="CHEBI:29108"/>
    </cofactor>
</comment>
<comment type="subunit">
    <text evidence="2">Monomer.</text>
</comment>
<dbReference type="Pfam" id="PF01263">
    <property type="entry name" value="Aldose_epim"/>
    <property type="match status" value="1"/>
</dbReference>
<gene>
    <name evidence="4" type="ORF">BST97_04245</name>
</gene>
<dbReference type="GO" id="GO:0006006">
    <property type="term" value="P:glucose metabolic process"/>
    <property type="evidence" value="ECO:0007669"/>
    <property type="project" value="TreeGrafter"/>
</dbReference>
<dbReference type="Proteomes" id="UP000193431">
    <property type="component" value="Chromosome"/>
</dbReference>
<dbReference type="EMBL" id="CP019344">
    <property type="protein sequence ID" value="ARN77253.1"/>
    <property type="molecule type" value="Genomic_DNA"/>
</dbReference>
<organism evidence="4 5">
    <name type="scientific">Nonlabens spongiae</name>
    <dbReference type="NCBI Taxonomy" id="331648"/>
    <lineage>
        <taxon>Bacteria</taxon>
        <taxon>Pseudomonadati</taxon>
        <taxon>Bacteroidota</taxon>
        <taxon>Flavobacteriia</taxon>
        <taxon>Flavobacteriales</taxon>
        <taxon>Flavobacteriaceae</taxon>
        <taxon>Nonlabens</taxon>
    </lineage>
</organism>
<reference evidence="4 5" key="1">
    <citation type="submission" date="2016-11" db="EMBL/GenBank/DDBJ databases">
        <title>Trade-off between light-utilization and light-protection in marine flavobacteria.</title>
        <authorList>
            <person name="Kumagai Y."/>
        </authorList>
    </citation>
    <scope>NUCLEOTIDE SEQUENCE [LARGE SCALE GENOMIC DNA]</scope>
    <source>
        <strain evidence="4 5">JCM 13191</strain>
    </source>
</reference>
<dbReference type="PANTHER" id="PTHR10091">
    <property type="entry name" value="ALDOSE-1-EPIMERASE"/>
    <property type="match status" value="1"/>
</dbReference>
<dbReference type="OrthoDB" id="9808779at2"/>
<dbReference type="GO" id="GO:0004034">
    <property type="term" value="F:aldose 1-epimerase activity"/>
    <property type="evidence" value="ECO:0007669"/>
    <property type="project" value="TreeGrafter"/>
</dbReference>
<dbReference type="Gene3D" id="2.70.98.10">
    <property type="match status" value="1"/>
</dbReference>
<proteinExistence type="predicted"/>
<dbReference type="RefSeq" id="WP_085766060.1">
    <property type="nucleotide sequence ID" value="NZ_CP019344.1"/>
</dbReference>
<protein>
    <recommendedName>
        <fullName evidence="6">Aldose 1-epimerase</fullName>
    </recommendedName>
</protein>
<dbReference type="InterPro" id="IPR011013">
    <property type="entry name" value="Gal_mutarotase_sf_dom"/>
</dbReference>
<evidence type="ECO:0008006" key="6">
    <source>
        <dbReference type="Google" id="ProtNLM"/>
    </source>
</evidence>
<dbReference type="GO" id="GO:0030246">
    <property type="term" value="F:carbohydrate binding"/>
    <property type="evidence" value="ECO:0007669"/>
    <property type="project" value="InterPro"/>
</dbReference>